<dbReference type="EMBL" id="CP124616">
    <property type="protein sequence ID" value="WGW04792.1"/>
    <property type="molecule type" value="Genomic_DNA"/>
</dbReference>
<evidence type="ECO:0000313" key="2">
    <source>
        <dbReference type="EMBL" id="WGW04792.1"/>
    </source>
</evidence>
<dbReference type="RefSeq" id="WP_282301428.1">
    <property type="nucleotide sequence ID" value="NZ_CP124616.1"/>
</dbReference>
<name>A0ABY8QJI1_9RHOB</name>
<evidence type="ECO:0000313" key="3">
    <source>
        <dbReference type="Proteomes" id="UP001241605"/>
    </source>
</evidence>
<organism evidence="2 3">
    <name type="scientific">Tropicibacter oceani</name>
    <dbReference type="NCBI Taxonomy" id="3058420"/>
    <lineage>
        <taxon>Bacteria</taxon>
        <taxon>Pseudomonadati</taxon>
        <taxon>Pseudomonadota</taxon>
        <taxon>Alphaproteobacteria</taxon>
        <taxon>Rhodobacterales</taxon>
        <taxon>Roseobacteraceae</taxon>
        <taxon>Tropicibacter</taxon>
    </lineage>
</organism>
<dbReference type="Gene3D" id="3.40.50.150">
    <property type="entry name" value="Vaccinia Virus protein VP39"/>
    <property type="match status" value="1"/>
</dbReference>
<protein>
    <submittedName>
        <fullName evidence="2">Methyltransferase domain-containing protein</fullName>
    </submittedName>
</protein>
<gene>
    <name evidence="2" type="ORF">QF118_04370</name>
</gene>
<reference evidence="2 3" key="1">
    <citation type="submission" date="2023-05" db="EMBL/GenBank/DDBJ databases">
        <title>YMD87, complete Genome.</title>
        <authorList>
            <person name="Zhang J."/>
            <person name="Xu X."/>
        </authorList>
    </citation>
    <scope>NUCLEOTIDE SEQUENCE [LARGE SCALE GENOMIC DNA]</scope>
    <source>
        <strain evidence="2 3">YMD87</strain>
    </source>
</reference>
<keyword evidence="2" id="KW-0808">Transferase</keyword>
<dbReference type="SUPFAM" id="SSF53335">
    <property type="entry name" value="S-adenosyl-L-methionine-dependent methyltransferases"/>
    <property type="match status" value="1"/>
</dbReference>
<dbReference type="Proteomes" id="UP001241605">
    <property type="component" value="Chromosome"/>
</dbReference>
<feature type="domain" description="Methyltransferase type 11" evidence="1">
    <location>
        <begin position="85"/>
        <end position="133"/>
    </location>
</feature>
<dbReference type="Pfam" id="PF08241">
    <property type="entry name" value="Methyltransf_11"/>
    <property type="match status" value="1"/>
</dbReference>
<dbReference type="GO" id="GO:0008168">
    <property type="term" value="F:methyltransferase activity"/>
    <property type="evidence" value="ECO:0007669"/>
    <property type="project" value="UniProtKB-KW"/>
</dbReference>
<accession>A0ABY8QJI1</accession>
<sequence>MHLDVQTLRDFYYRSALGRAAQKVIRNQTLRFWPEAKLKGQTVAGFGFAVPLLRPYLTQSRRVIGLMPAPQGVMPWPAGMPNVSVLCEETSWPIETGHVDRLILMHGLETSENPSELLDECYRVLGPGGKALFVLPNRSGLWARSDATPFGYGRPYSRGQLEVQLKRHDFIPEAHVSVLYQPPSTRRFWMKTAPMWESAGRAIPAIMAGGVMMVVASKRYPPTRRGVDQAARVLNPLEVLTPKPGKVAKPV</sequence>
<evidence type="ECO:0000259" key="1">
    <source>
        <dbReference type="Pfam" id="PF08241"/>
    </source>
</evidence>
<dbReference type="GO" id="GO:0032259">
    <property type="term" value="P:methylation"/>
    <property type="evidence" value="ECO:0007669"/>
    <property type="project" value="UniProtKB-KW"/>
</dbReference>
<dbReference type="InterPro" id="IPR029063">
    <property type="entry name" value="SAM-dependent_MTases_sf"/>
</dbReference>
<proteinExistence type="predicted"/>
<keyword evidence="3" id="KW-1185">Reference proteome</keyword>
<keyword evidence="2" id="KW-0489">Methyltransferase</keyword>
<dbReference type="InterPro" id="IPR013216">
    <property type="entry name" value="Methyltransf_11"/>
</dbReference>